<dbReference type="PANTHER" id="PTHR43818">
    <property type="entry name" value="BCDNA.GH03377"/>
    <property type="match status" value="1"/>
</dbReference>
<dbReference type="Proteomes" id="UP000008141">
    <property type="component" value="Unassembled WGS sequence"/>
</dbReference>
<dbReference type="GeneID" id="17350279"/>
<dbReference type="InterPro" id="IPR036291">
    <property type="entry name" value="NAD(P)-bd_dom_sf"/>
</dbReference>
<dbReference type="InterPro" id="IPR050463">
    <property type="entry name" value="Gfo/Idh/MocA_oxidrdct_glycsds"/>
</dbReference>
<dbReference type="AlphaFoldDB" id="E1ZTK3"/>
<evidence type="ECO:0000313" key="5">
    <source>
        <dbReference type="Proteomes" id="UP000008141"/>
    </source>
</evidence>
<keyword evidence="2" id="KW-0560">Oxidoreductase</keyword>
<dbReference type="Pfam" id="PF22725">
    <property type="entry name" value="GFO_IDH_MocA_C3"/>
    <property type="match status" value="1"/>
</dbReference>
<evidence type="ECO:0000256" key="2">
    <source>
        <dbReference type="ARBA" id="ARBA00023002"/>
    </source>
</evidence>
<proteinExistence type="inferred from homology"/>
<dbReference type="STRING" id="554065.E1ZTK3"/>
<protein>
    <submittedName>
        <fullName evidence="4">Expressed protein</fullName>
    </submittedName>
</protein>
<dbReference type="GO" id="GO:0016491">
    <property type="term" value="F:oxidoreductase activity"/>
    <property type="evidence" value="ECO:0007669"/>
    <property type="project" value="UniProtKB-KW"/>
</dbReference>
<evidence type="ECO:0000256" key="1">
    <source>
        <dbReference type="ARBA" id="ARBA00010928"/>
    </source>
</evidence>
<reference evidence="4 5" key="1">
    <citation type="journal article" date="2010" name="Plant Cell">
        <title>The Chlorella variabilis NC64A genome reveals adaptation to photosymbiosis, coevolution with viruses, and cryptic sex.</title>
        <authorList>
            <person name="Blanc G."/>
            <person name="Duncan G."/>
            <person name="Agarkova I."/>
            <person name="Borodovsky M."/>
            <person name="Gurnon J."/>
            <person name="Kuo A."/>
            <person name="Lindquist E."/>
            <person name="Lucas S."/>
            <person name="Pangilinan J."/>
            <person name="Polle J."/>
            <person name="Salamov A."/>
            <person name="Terry A."/>
            <person name="Yamada T."/>
            <person name="Dunigan D.D."/>
            <person name="Grigoriev I.V."/>
            <person name="Claverie J.M."/>
            <person name="Van Etten J.L."/>
        </authorList>
    </citation>
    <scope>NUCLEOTIDE SEQUENCE [LARGE SCALE GENOMIC DNA]</scope>
    <source>
        <strain evidence="4 5">NC64A</strain>
    </source>
</reference>
<gene>
    <name evidence="4" type="ORF">CHLNCDRAFT_141771</name>
</gene>
<comment type="similarity">
    <text evidence="1">Belongs to the Gfo/Idh/MocA family.</text>
</comment>
<dbReference type="SUPFAM" id="SSF55347">
    <property type="entry name" value="Glyceraldehyde-3-phosphate dehydrogenase-like, C-terminal domain"/>
    <property type="match status" value="1"/>
</dbReference>
<name>E1ZTK3_CHLVA</name>
<organism evidence="5">
    <name type="scientific">Chlorella variabilis</name>
    <name type="common">Green alga</name>
    <dbReference type="NCBI Taxonomy" id="554065"/>
    <lineage>
        <taxon>Eukaryota</taxon>
        <taxon>Viridiplantae</taxon>
        <taxon>Chlorophyta</taxon>
        <taxon>core chlorophytes</taxon>
        <taxon>Trebouxiophyceae</taxon>
        <taxon>Chlorellales</taxon>
        <taxon>Chlorellaceae</taxon>
        <taxon>Chlorella clade</taxon>
        <taxon>Chlorella</taxon>
    </lineage>
</organism>
<dbReference type="InParanoid" id="E1ZTK3"/>
<keyword evidence="5" id="KW-1185">Reference proteome</keyword>
<dbReference type="EMBL" id="GL433872">
    <property type="protein sequence ID" value="EFN50854.1"/>
    <property type="molecule type" value="Genomic_DNA"/>
</dbReference>
<dbReference type="RefSeq" id="XP_005842956.1">
    <property type="nucleotide sequence ID" value="XM_005842894.1"/>
</dbReference>
<dbReference type="PANTHER" id="PTHR43818:SF11">
    <property type="entry name" value="BCDNA.GH03377"/>
    <property type="match status" value="1"/>
</dbReference>
<evidence type="ECO:0000259" key="3">
    <source>
        <dbReference type="Pfam" id="PF22725"/>
    </source>
</evidence>
<dbReference type="KEGG" id="cvr:CHLNCDRAFT_141771"/>
<dbReference type="InterPro" id="IPR055170">
    <property type="entry name" value="GFO_IDH_MocA-like_dom"/>
</dbReference>
<sequence>MHAMLTIAALEAGKHVLCEARMAMNAAEAHAMLAASQRQPGLVAQLVPSPITLGFDAAIQDILRSGKLGQLTYISVRGVGRQFPDPLGAPLHWRQDAELSGLNILSMGIVYEALARWVGDARRVMAMARTVVGLRLHPDTAALTGVRVPDHVDLLADMACGAQAHMVFSAVAGAAREPSTEFWLHGTEGTLHLDVDAGQLSLALKSEGGCMQAVDVPHEHRGFWRVEQEWVNAMRGREAVKLTDFATGVRYMEFTEAVARSAQSGQAVSLPLLPSR</sequence>
<dbReference type="SUPFAM" id="SSF51735">
    <property type="entry name" value="NAD(P)-binding Rossmann-fold domains"/>
    <property type="match status" value="1"/>
</dbReference>
<dbReference type="Gene3D" id="3.30.360.10">
    <property type="entry name" value="Dihydrodipicolinate Reductase, domain 2"/>
    <property type="match status" value="1"/>
</dbReference>
<feature type="domain" description="GFO/IDH/MocA-like oxidoreductase" evidence="3">
    <location>
        <begin position="58"/>
        <end position="191"/>
    </location>
</feature>
<evidence type="ECO:0000313" key="4">
    <source>
        <dbReference type="EMBL" id="EFN50854.1"/>
    </source>
</evidence>
<dbReference type="Gene3D" id="3.40.50.720">
    <property type="entry name" value="NAD(P)-binding Rossmann-like Domain"/>
    <property type="match status" value="1"/>
</dbReference>
<dbReference type="OrthoDB" id="2129491at2759"/>
<accession>E1ZTK3</accession>